<organism evidence="1 2">
    <name type="scientific">Helicobacter mastomyrinus</name>
    <dbReference type="NCBI Taxonomy" id="287948"/>
    <lineage>
        <taxon>Bacteria</taxon>
        <taxon>Pseudomonadati</taxon>
        <taxon>Campylobacterota</taxon>
        <taxon>Epsilonproteobacteria</taxon>
        <taxon>Campylobacterales</taxon>
        <taxon>Helicobacteraceae</taxon>
        <taxon>Helicobacter</taxon>
    </lineage>
</organism>
<reference evidence="1 2" key="1">
    <citation type="submission" date="2024-02" db="EMBL/GenBank/DDBJ databases">
        <title>Genome and pathogenicity analysis of Helicobacter mastomyrinus isolated from mice.</title>
        <authorList>
            <person name="Zhu L."/>
        </authorList>
    </citation>
    <scope>NUCLEOTIDE SEQUENCE [LARGE SCALE GENOMIC DNA]</scope>
    <source>
        <strain evidence="1 2">Hm-17</strain>
    </source>
</reference>
<name>A0ABZ3F7W3_9HELI</name>
<keyword evidence="2" id="KW-1185">Reference proteome</keyword>
<proteinExistence type="predicted"/>
<evidence type="ECO:0000313" key="1">
    <source>
        <dbReference type="EMBL" id="XAM18171.1"/>
    </source>
</evidence>
<dbReference type="Proteomes" id="UP001434737">
    <property type="component" value="Chromosome"/>
</dbReference>
<dbReference type="RefSeq" id="WP_300447572.1">
    <property type="nucleotide sequence ID" value="NZ_CP145316.1"/>
</dbReference>
<protein>
    <submittedName>
        <fullName evidence="1">Uncharacterized protein</fullName>
    </submittedName>
</protein>
<gene>
    <name evidence="1" type="ORF">V3I05_00305</name>
</gene>
<sequence>MNLDSIMDTYTKAHLVELLTSNERKASELNRKSKQELAQLFLSLKGESIKKAQNAPKIPKSELY</sequence>
<accession>A0ABZ3F7W3</accession>
<dbReference type="EMBL" id="CP145316">
    <property type="protein sequence ID" value="XAM18171.1"/>
    <property type="molecule type" value="Genomic_DNA"/>
</dbReference>
<evidence type="ECO:0000313" key="2">
    <source>
        <dbReference type="Proteomes" id="UP001434737"/>
    </source>
</evidence>